<dbReference type="EMBL" id="WHNY01000026">
    <property type="protein sequence ID" value="NOU63837.1"/>
    <property type="molecule type" value="Genomic_DNA"/>
</dbReference>
<evidence type="ECO:0000313" key="2">
    <source>
        <dbReference type="Proteomes" id="UP000653578"/>
    </source>
</evidence>
<evidence type="ECO:0000313" key="1">
    <source>
        <dbReference type="EMBL" id="NOU63837.1"/>
    </source>
</evidence>
<dbReference type="RefSeq" id="WP_171629590.1">
    <property type="nucleotide sequence ID" value="NZ_WHNY01000026.1"/>
</dbReference>
<name>A0ABX1X607_9BACL</name>
<dbReference type="Proteomes" id="UP000653578">
    <property type="component" value="Unassembled WGS sequence"/>
</dbReference>
<comment type="caution">
    <text evidence="1">The sequence shown here is derived from an EMBL/GenBank/DDBJ whole genome shotgun (WGS) entry which is preliminary data.</text>
</comment>
<proteinExistence type="predicted"/>
<gene>
    <name evidence="1" type="ORF">GC096_07345</name>
</gene>
<protein>
    <recommendedName>
        <fullName evidence="3">DUF4926 domain-containing protein</fullName>
    </recommendedName>
</protein>
<sequence>MTYQKVRSKVNFDRDWFFHKGDIPIPYAVKAGKTGGITDIGSQEQGEWLEIAFVDQTTEDALVPKDWQRISIPHD</sequence>
<keyword evidence="2" id="KW-1185">Reference proteome</keyword>
<reference evidence="1 2" key="1">
    <citation type="submission" date="2019-10" db="EMBL/GenBank/DDBJ databases">
        <title>Description of Paenibacillus humi sp. nov.</title>
        <authorList>
            <person name="Carlier A."/>
            <person name="Qi S."/>
        </authorList>
    </citation>
    <scope>NUCLEOTIDE SEQUENCE [LARGE SCALE GENOMIC DNA]</scope>
    <source>
        <strain evidence="1 2">LMG 31461</strain>
    </source>
</reference>
<organism evidence="1 2">
    <name type="scientific">Paenibacillus plantarum</name>
    <dbReference type="NCBI Taxonomy" id="2654975"/>
    <lineage>
        <taxon>Bacteria</taxon>
        <taxon>Bacillati</taxon>
        <taxon>Bacillota</taxon>
        <taxon>Bacilli</taxon>
        <taxon>Bacillales</taxon>
        <taxon>Paenibacillaceae</taxon>
        <taxon>Paenibacillus</taxon>
    </lineage>
</organism>
<accession>A0ABX1X607</accession>
<evidence type="ECO:0008006" key="3">
    <source>
        <dbReference type="Google" id="ProtNLM"/>
    </source>
</evidence>